<dbReference type="CDD" id="cd00761">
    <property type="entry name" value="Glyco_tranf_GTA_type"/>
    <property type="match status" value="1"/>
</dbReference>
<reference evidence="3" key="1">
    <citation type="submission" date="2017-09" db="EMBL/GenBank/DDBJ databases">
        <title>Depth-based differentiation of microbial function through sediment-hosted aquifers and enrichment of novel symbionts in the deep terrestrial subsurface.</title>
        <authorList>
            <person name="Probst A.J."/>
            <person name="Ladd B."/>
            <person name="Jarett J.K."/>
            <person name="Geller-Mcgrath D.E."/>
            <person name="Sieber C.M.K."/>
            <person name="Emerson J.B."/>
            <person name="Anantharaman K."/>
            <person name="Thomas B.C."/>
            <person name="Malmstrom R."/>
            <person name="Stieglmeier M."/>
            <person name="Klingl A."/>
            <person name="Woyke T."/>
            <person name="Ryan C.M."/>
            <person name="Banfield J.F."/>
        </authorList>
    </citation>
    <scope>NUCLEOTIDE SEQUENCE [LARGE SCALE GENOMIC DNA]</scope>
</reference>
<dbReference type="Pfam" id="PF00535">
    <property type="entry name" value="Glycos_transf_2"/>
    <property type="match status" value="1"/>
</dbReference>
<protein>
    <recommendedName>
        <fullName evidence="1">Glycosyltransferase 2-like domain-containing protein</fullName>
    </recommendedName>
</protein>
<name>A0A2H0WC62_9BACT</name>
<dbReference type="AlphaFoldDB" id="A0A2H0WC62"/>
<dbReference type="InterPro" id="IPR050834">
    <property type="entry name" value="Glycosyltransf_2"/>
</dbReference>
<dbReference type="PANTHER" id="PTHR43685:SF2">
    <property type="entry name" value="GLYCOSYLTRANSFERASE 2-LIKE DOMAIN-CONTAINING PROTEIN"/>
    <property type="match status" value="1"/>
</dbReference>
<dbReference type="InterPro" id="IPR029044">
    <property type="entry name" value="Nucleotide-diphossugar_trans"/>
</dbReference>
<organism evidence="2 3">
    <name type="scientific">Candidatus Beckwithbacteria bacterium CG10_big_fil_rev_8_21_14_0_10_34_10</name>
    <dbReference type="NCBI Taxonomy" id="1974495"/>
    <lineage>
        <taxon>Bacteria</taxon>
        <taxon>Candidatus Beckwithiibacteriota</taxon>
    </lineage>
</organism>
<gene>
    <name evidence="2" type="ORF">COT75_01150</name>
</gene>
<dbReference type="Proteomes" id="UP000230093">
    <property type="component" value="Unassembled WGS sequence"/>
</dbReference>
<evidence type="ECO:0000259" key="1">
    <source>
        <dbReference type="Pfam" id="PF00535"/>
    </source>
</evidence>
<evidence type="ECO:0000313" key="3">
    <source>
        <dbReference type="Proteomes" id="UP000230093"/>
    </source>
</evidence>
<dbReference type="PANTHER" id="PTHR43685">
    <property type="entry name" value="GLYCOSYLTRANSFERASE"/>
    <property type="match status" value="1"/>
</dbReference>
<dbReference type="Gene3D" id="3.90.550.10">
    <property type="entry name" value="Spore Coat Polysaccharide Biosynthesis Protein SpsA, Chain A"/>
    <property type="match status" value="1"/>
</dbReference>
<dbReference type="InterPro" id="IPR001173">
    <property type="entry name" value="Glyco_trans_2-like"/>
</dbReference>
<dbReference type="EMBL" id="PEZT01000006">
    <property type="protein sequence ID" value="PIS09518.1"/>
    <property type="molecule type" value="Genomic_DNA"/>
</dbReference>
<proteinExistence type="predicted"/>
<comment type="caution">
    <text evidence="2">The sequence shown here is derived from an EMBL/GenBank/DDBJ whole genome shotgun (WGS) entry which is preliminary data.</text>
</comment>
<accession>A0A2H0WC62</accession>
<dbReference type="SUPFAM" id="SSF53448">
    <property type="entry name" value="Nucleotide-diphospho-sugar transferases"/>
    <property type="match status" value="1"/>
</dbReference>
<evidence type="ECO:0000313" key="2">
    <source>
        <dbReference type="EMBL" id="PIS09518.1"/>
    </source>
</evidence>
<sequence length="364" mass="42759">MFFSINLVTPFRFFTLYIIIKLLGDSLSSIKSRVTISIIIPTRNREVFLGKCLQRLVGQVGKKDEVLVVDNGSQDDTKEIILGFQDELPIKYFFEPRRGPSFARNLGAKKAKGDVLVFLDDDCLVSPTWFEEVKNLSQSTNCAVQGKTIHQFSQKNIFVDLFHFYYSLTRKIHKEKEEKDNYLRVIDYLLTGDVLVKKSFVEKIGYWFDEELFPFVGEQEDLSIRLQRAGIKIYGTSKMRVNHIKEKKGMLKNLISLIYKSFFYGRTEGILGVKYLPSKKIKRLFREEIKQIKEKEKKRKKHLFITELKSLLRDKKISYKLTFLILVAIRELFFFLGRVYSIINYKITTQLPVFNRTYLERVIS</sequence>
<feature type="domain" description="Glycosyltransferase 2-like" evidence="1">
    <location>
        <begin position="37"/>
        <end position="180"/>
    </location>
</feature>